<accession>A0A1H6T6C2</accession>
<dbReference type="InterPro" id="IPR016032">
    <property type="entry name" value="Sig_transdc_resp-reg_C-effctor"/>
</dbReference>
<protein>
    <submittedName>
        <fullName evidence="9">DNA-binding response regulator, NarL/FixJ family, contains REC and HTH domains</fullName>
    </submittedName>
</protein>
<dbReference type="Pfam" id="PF00196">
    <property type="entry name" value="GerE"/>
    <property type="match status" value="1"/>
</dbReference>
<dbReference type="GO" id="GO:0003677">
    <property type="term" value="F:DNA binding"/>
    <property type="evidence" value="ECO:0007669"/>
    <property type="project" value="UniProtKB-KW"/>
</dbReference>
<dbReference type="EMBL" id="FNYH01000009">
    <property type="protein sequence ID" value="SEI75639.1"/>
    <property type="molecule type" value="Genomic_DNA"/>
</dbReference>
<feature type="modified residue" description="4-aspartylphosphate" evidence="6">
    <location>
        <position position="56"/>
    </location>
</feature>
<dbReference type="PANTHER" id="PTHR43214:SF3">
    <property type="entry name" value="RESPONSE REGULATOR UVRY"/>
    <property type="match status" value="1"/>
</dbReference>
<keyword evidence="10" id="KW-1185">Reference proteome</keyword>
<evidence type="ECO:0000256" key="4">
    <source>
        <dbReference type="ARBA" id="ARBA00023125"/>
    </source>
</evidence>
<dbReference type="GO" id="GO:0006355">
    <property type="term" value="P:regulation of DNA-templated transcription"/>
    <property type="evidence" value="ECO:0007669"/>
    <property type="project" value="InterPro"/>
</dbReference>
<keyword evidence="5" id="KW-0804">Transcription</keyword>
<dbReference type="InterPro" id="IPR000792">
    <property type="entry name" value="Tscrpt_reg_LuxR_C"/>
</dbReference>
<evidence type="ECO:0000259" key="7">
    <source>
        <dbReference type="PROSITE" id="PS50043"/>
    </source>
</evidence>
<dbReference type="Gene3D" id="3.40.50.2300">
    <property type="match status" value="1"/>
</dbReference>
<evidence type="ECO:0000256" key="3">
    <source>
        <dbReference type="ARBA" id="ARBA00023015"/>
    </source>
</evidence>
<dbReference type="SUPFAM" id="SSF46894">
    <property type="entry name" value="C-terminal effector domain of the bipartite response regulators"/>
    <property type="match status" value="1"/>
</dbReference>
<sequence length="209" mass="23437">MAEIKVMVVEDQQLVRMGITRMLEDVEDILVVGEAESGEEAIKSARRLMPDVILMDVKMPGIGGIEATRKIVHQLPSTRIIALTALQDDFYAAQVLKVGAVGFLTKGAKIDELTRAIRTVHKGGCYVDPTVNRFESTEDMNPFQKLSEREAQVAFMIVNCHKVQDIADKLHVSPRTINTYRYRIFDKLGIESDVQLTVLAMRHGLIEQN</sequence>
<keyword evidence="4 9" id="KW-0238">DNA-binding</keyword>
<dbReference type="InterPro" id="IPR039420">
    <property type="entry name" value="WalR-like"/>
</dbReference>
<dbReference type="SMART" id="SM00448">
    <property type="entry name" value="REC"/>
    <property type="match status" value="1"/>
</dbReference>
<keyword evidence="1 6" id="KW-0597">Phosphoprotein</keyword>
<evidence type="ECO:0000313" key="10">
    <source>
        <dbReference type="Proteomes" id="UP000242999"/>
    </source>
</evidence>
<dbReference type="InterPro" id="IPR011006">
    <property type="entry name" value="CheY-like_superfamily"/>
</dbReference>
<dbReference type="CDD" id="cd17535">
    <property type="entry name" value="REC_NarL-like"/>
    <property type="match status" value="1"/>
</dbReference>
<evidence type="ECO:0000256" key="2">
    <source>
        <dbReference type="ARBA" id="ARBA00023012"/>
    </source>
</evidence>
<evidence type="ECO:0000256" key="5">
    <source>
        <dbReference type="ARBA" id="ARBA00023163"/>
    </source>
</evidence>
<evidence type="ECO:0000256" key="6">
    <source>
        <dbReference type="PROSITE-ProRule" id="PRU00169"/>
    </source>
</evidence>
<proteinExistence type="predicted"/>
<dbReference type="PROSITE" id="PS50110">
    <property type="entry name" value="RESPONSE_REGULATORY"/>
    <property type="match status" value="1"/>
</dbReference>
<gene>
    <name evidence="9" type="ORF">SAMN05421831_10980</name>
</gene>
<dbReference type="PRINTS" id="PR00038">
    <property type="entry name" value="HTHLUXR"/>
</dbReference>
<reference evidence="10" key="1">
    <citation type="submission" date="2016-10" db="EMBL/GenBank/DDBJ databases">
        <authorList>
            <person name="Varghese N."/>
            <person name="Submissions S."/>
        </authorList>
    </citation>
    <scope>NUCLEOTIDE SEQUENCE [LARGE SCALE GENOMIC DNA]</scope>
    <source>
        <strain evidence="10">DSM 7165</strain>
    </source>
</reference>
<dbReference type="InterPro" id="IPR001789">
    <property type="entry name" value="Sig_transdc_resp-reg_receiver"/>
</dbReference>
<dbReference type="OrthoDB" id="9796655at2"/>
<evidence type="ECO:0000313" key="9">
    <source>
        <dbReference type="EMBL" id="SEI75639.1"/>
    </source>
</evidence>
<dbReference type="SMART" id="SM00421">
    <property type="entry name" value="HTH_LUXR"/>
    <property type="match status" value="1"/>
</dbReference>
<dbReference type="GO" id="GO:0000160">
    <property type="term" value="P:phosphorelay signal transduction system"/>
    <property type="evidence" value="ECO:0007669"/>
    <property type="project" value="UniProtKB-KW"/>
</dbReference>
<dbReference type="PROSITE" id="PS50043">
    <property type="entry name" value="HTH_LUXR_2"/>
    <property type="match status" value="1"/>
</dbReference>
<evidence type="ECO:0000259" key="8">
    <source>
        <dbReference type="PROSITE" id="PS50110"/>
    </source>
</evidence>
<dbReference type="AlphaFoldDB" id="A0A1H6T6C2"/>
<feature type="domain" description="HTH luxR-type" evidence="7">
    <location>
        <begin position="139"/>
        <end position="204"/>
    </location>
</feature>
<dbReference type="PROSITE" id="PS00622">
    <property type="entry name" value="HTH_LUXR_1"/>
    <property type="match status" value="1"/>
</dbReference>
<organism evidence="9 10">
    <name type="scientific">Allopseudospirillum japonicum</name>
    <dbReference type="NCBI Taxonomy" id="64971"/>
    <lineage>
        <taxon>Bacteria</taxon>
        <taxon>Pseudomonadati</taxon>
        <taxon>Pseudomonadota</taxon>
        <taxon>Gammaproteobacteria</taxon>
        <taxon>Oceanospirillales</taxon>
        <taxon>Oceanospirillaceae</taxon>
        <taxon>Allopseudospirillum</taxon>
    </lineage>
</organism>
<dbReference type="Pfam" id="PF00072">
    <property type="entry name" value="Response_reg"/>
    <property type="match status" value="1"/>
</dbReference>
<dbReference type="InterPro" id="IPR058245">
    <property type="entry name" value="NreC/VraR/RcsB-like_REC"/>
</dbReference>
<dbReference type="RefSeq" id="WP_093310672.1">
    <property type="nucleotide sequence ID" value="NZ_FNYH01000009.1"/>
</dbReference>
<feature type="domain" description="Response regulatory" evidence="8">
    <location>
        <begin position="5"/>
        <end position="121"/>
    </location>
</feature>
<evidence type="ECO:0000256" key="1">
    <source>
        <dbReference type="ARBA" id="ARBA00022553"/>
    </source>
</evidence>
<keyword evidence="3" id="KW-0805">Transcription regulation</keyword>
<dbReference type="Proteomes" id="UP000242999">
    <property type="component" value="Unassembled WGS sequence"/>
</dbReference>
<dbReference type="CDD" id="cd06170">
    <property type="entry name" value="LuxR_C_like"/>
    <property type="match status" value="1"/>
</dbReference>
<dbReference type="STRING" id="64971.SAMN05421831_10980"/>
<dbReference type="SUPFAM" id="SSF52172">
    <property type="entry name" value="CheY-like"/>
    <property type="match status" value="1"/>
</dbReference>
<name>A0A1H6T6C2_9GAMM</name>
<dbReference type="PANTHER" id="PTHR43214">
    <property type="entry name" value="TWO-COMPONENT RESPONSE REGULATOR"/>
    <property type="match status" value="1"/>
</dbReference>
<keyword evidence="2" id="KW-0902">Two-component regulatory system</keyword>